<evidence type="ECO:0000313" key="1">
    <source>
        <dbReference type="EMBL" id="MFB6490126.1"/>
    </source>
</evidence>
<dbReference type="Proteomes" id="UP000033636">
    <property type="component" value="Unassembled WGS sequence"/>
</dbReference>
<gene>
    <name evidence="1" type="ORF">TU35_002575</name>
</gene>
<sequence>MLKKELLELLEKDEEFRLAVAGLLGLREILEELRKLRRDFEEYVKQNEERWGKFFEEWERRWEENRKLWEENEKRWQENMKRWEENERRWEENERRWRENDKKWEEQFRYNRWIMSALSDIRDALGGGFEYYTARVVKLLLKERGFDCDVKANATLPVDGFKEIDVICFNPLVVGEATVRLRSVEEAEGQLEKLAASVQAAEKFAGKKAYMKVLAVEYIDQGVADYLRKRAEELGVFLILGREIEA</sequence>
<proteinExistence type="predicted"/>
<evidence type="ECO:0000313" key="2">
    <source>
        <dbReference type="Proteomes" id="UP000033636"/>
    </source>
</evidence>
<organism evidence="1 2">
    <name type="scientific">Thermoproteus sp. AZ2</name>
    <dbReference type="NCBI Taxonomy" id="1609232"/>
    <lineage>
        <taxon>Archaea</taxon>
        <taxon>Thermoproteota</taxon>
        <taxon>Thermoprotei</taxon>
        <taxon>Thermoproteales</taxon>
        <taxon>Thermoproteaceae</taxon>
        <taxon>Thermoproteus</taxon>
    </lineage>
</organism>
<name>A0ACC6V013_9CREN</name>
<dbReference type="EMBL" id="JZWT02000005">
    <property type="protein sequence ID" value="MFB6490126.1"/>
    <property type="molecule type" value="Genomic_DNA"/>
</dbReference>
<reference evidence="1" key="1">
    <citation type="submission" date="2024-07" db="EMBL/GenBank/DDBJ databases">
        <title>Metagenome and Metagenome-Assembled Genomes of Archaea from a hot spring from the geothermal field of Los Azufres, Mexico.</title>
        <authorList>
            <person name="Marin-Paredes R."/>
            <person name="Martinez-Romero E."/>
            <person name="Servin-Garciduenas L.E."/>
        </authorList>
    </citation>
    <scope>NUCLEOTIDE SEQUENCE</scope>
</reference>
<protein>
    <submittedName>
        <fullName evidence="1">Uncharacterized protein</fullName>
    </submittedName>
</protein>
<comment type="caution">
    <text evidence="1">The sequence shown here is derived from an EMBL/GenBank/DDBJ whole genome shotgun (WGS) entry which is preliminary data.</text>
</comment>
<accession>A0ACC6V013</accession>